<evidence type="ECO:0000313" key="2">
    <source>
        <dbReference type="Proteomes" id="UP000575241"/>
    </source>
</evidence>
<reference evidence="1 2" key="1">
    <citation type="submission" date="2020-08" db="EMBL/GenBank/DDBJ databases">
        <title>Functional genomics of gut bacteria from endangered species of beetles.</title>
        <authorList>
            <person name="Carlos-Shanley C."/>
        </authorList>
    </citation>
    <scope>NUCLEOTIDE SEQUENCE [LARGE SCALE GENOMIC DNA]</scope>
    <source>
        <strain evidence="1 2">S00224</strain>
    </source>
</reference>
<protein>
    <submittedName>
        <fullName evidence="1">Uncharacterized protein</fullName>
    </submittedName>
</protein>
<organism evidence="1 2">
    <name type="scientific">Sphingomonas kyeonggiensis</name>
    <dbReference type="NCBI Taxonomy" id="1268553"/>
    <lineage>
        <taxon>Bacteria</taxon>
        <taxon>Pseudomonadati</taxon>
        <taxon>Pseudomonadota</taxon>
        <taxon>Alphaproteobacteria</taxon>
        <taxon>Sphingomonadales</taxon>
        <taxon>Sphingomonadaceae</taxon>
        <taxon>Sphingomonas</taxon>
    </lineage>
</organism>
<sequence length="72" mass="7689">MTALLTVLLFAAAFAVAGWTIVSSIVAALPRMRELIGGNLVQPLPELVPSRVTVRYATPVRRSAAFPLREAA</sequence>
<dbReference type="EMBL" id="JACHLN010000002">
    <property type="protein sequence ID" value="MBB4838775.1"/>
    <property type="molecule type" value="Genomic_DNA"/>
</dbReference>
<keyword evidence="2" id="KW-1185">Reference proteome</keyword>
<evidence type="ECO:0000313" key="1">
    <source>
        <dbReference type="EMBL" id="MBB4838775.1"/>
    </source>
</evidence>
<gene>
    <name evidence="1" type="ORF">HNP52_001844</name>
</gene>
<accession>A0A7W7NR11</accession>
<comment type="caution">
    <text evidence="1">The sequence shown here is derived from an EMBL/GenBank/DDBJ whole genome shotgun (WGS) entry which is preliminary data.</text>
</comment>
<proteinExistence type="predicted"/>
<dbReference type="AlphaFoldDB" id="A0A7W7NR11"/>
<dbReference type="Proteomes" id="UP000575241">
    <property type="component" value="Unassembled WGS sequence"/>
</dbReference>
<dbReference type="RefSeq" id="WP_184165828.1">
    <property type="nucleotide sequence ID" value="NZ_JACHLN010000002.1"/>
</dbReference>
<name>A0A7W7NR11_9SPHN</name>